<protein>
    <recommendedName>
        <fullName evidence="4">Zinc finger CHC2-type domain-containing protein</fullName>
    </recommendedName>
</protein>
<dbReference type="PANTHER" id="PTHR30313">
    <property type="entry name" value="DNA PRIMASE"/>
    <property type="match status" value="1"/>
</dbReference>
<organism evidence="5 6">
    <name type="scientific">Mucilaginibacter terrenus</name>
    <dbReference type="NCBI Taxonomy" id="2482727"/>
    <lineage>
        <taxon>Bacteria</taxon>
        <taxon>Pseudomonadati</taxon>
        <taxon>Bacteroidota</taxon>
        <taxon>Sphingobacteriia</taxon>
        <taxon>Sphingobacteriales</taxon>
        <taxon>Sphingobacteriaceae</taxon>
        <taxon>Mucilaginibacter</taxon>
    </lineage>
</organism>
<evidence type="ECO:0000313" key="6">
    <source>
        <dbReference type="Proteomes" id="UP000260823"/>
    </source>
</evidence>
<dbReference type="RefSeq" id="WP_117381960.1">
    <property type="nucleotide sequence ID" value="NZ_QWDE01000001.1"/>
</dbReference>
<evidence type="ECO:0000259" key="4">
    <source>
        <dbReference type="SMART" id="SM00400"/>
    </source>
</evidence>
<dbReference type="SMART" id="SM00400">
    <property type="entry name" value="ZnF_CHCC"/>
    <property type="match status" value="1"/>
</dbReference>
<evidence type="ECO:0000256" key="3">
    <source>
        <dbReference type="ARBA" id="ARBA00022833"/>
    </source>
</evidence>
<reference evidence="5 6" key="1">
    <citation type="submission" date="2018-08" db="EMBL/GenBank/DDBJ databases">
        <title>Mucilaginibacter terrae sp. nov., isolated from manganese diggings.</title>
        <authorList>
            <person name="Huang Y."/>
            <person name="Zhou Z."/>
        </authorList>
    </citation>
    <scope>NUCLEOTIDE SEQUENCE [LARGE SCALE GENOMIC DNA]</scope>
    <source>
        <strain evidence="5 6">ZH6</strain>
    </source>
</reference>
<dbReference type="Gene3D" id="3.90.580.10">
    <property type="entry name" value="Zinc finger, CHC2-type domain"/>
    <property type="match status" value="1"/>
</dbReference>
<evidence type="ECO:0000256" key="1">
    <source>
        <dbReference type="ARBA" id="ARBA00022723"/>
    </source>
</evidence>
<feature type="domain" description="Zinc finger CHC2-type" evidence="4">
    <location>
        <begin position="24"/>
        <end position="78"/>
    </location>
</feature>
<keyword evidence="6" id="KW-1185">Reference proteome</keyword>
<name>A0A3E2NVS0_9SPHI</name>
<accession>A0A3E2NVS0</accession>
<dbReference type="OrthoDB" id="9804281at2"/>
<dbReference type="GO" id="GO:0003677">
    <property type="term" value="F:DNA binding"/>
    <property type="evidence" value="ECO:0007669"/>
    <property type="project" value="InterPro"/>
</dbReference>
<dbReference type="GO" id="GO:0006269">
    <property type="term" value="P:DNA replication, synthesis of primer"/>
    <property type="evidence" value="ECO:0007669"/>
    <property type="project" value="TreeGrafter"/>
</dbReference>
<dbReference type="InterPro" id="IPR002694">
    <property type="entry name" value="Znf_CHC2"/>
</dbReference>
<dbReference type="GO" id="GO:0008270">
    <property type="term" value="F:zinc ion binding"/>
    <property type="evidence" value="ECO:0007669"/>
    <property type="project" value="UniProtKB-KW"/>
</dbReference>
<dbReference type="Pfam" id="PF01807">
    <property type="entry name" value="Zn_ribbon_DnaG"/>
    <property type="match status" value="1"/>
</dbReference>
<dbReference type="AlphaFoldDB" id="A0A3E2NVS0"/>
<evidence type="ECO:0000313" key="5">
    <source>
        <dbReference type="EMBL" id="RFZ85059.1"/>
    </source>
</evidence>
<keyword evidence="1" id="KW-0479">Metal-binding</keyword>
<dbReference type="InterPro" id="IPR050219">
    <property type="entry name" value="DnaG_primase"/>
</dbReference>
<gene>
    <name evidence="5" type="ORF">DYU05_05490</name>
</gene>
<dbReference type="Proteomes" id="UP000260823">
    <property type="component" value="Unassembled WGS sequence"/>
</dbReference>
<comment type="caution">
    <text evidence="5">The sequence shown here is derived from an EMBL/GenBank/DDBJ whole genome shotgun (WGS) entry which is preliminary data.</text>
</comment>
<dbReference type="GO" id="GO:0003899">
    <property type="term" value="F:DNA-directed RNA polymerase activity"/>
    <property type="evidence" value="ECO:0007669"/>
    <property type="project" value="InterPro"/>
</dbReference>
<dbReference type="GO" id="GO:0005737">
    <property type="term" value="C:cytoplasm"/>
    <property type="evidence" value="ECO:0007669"/>
    <property type="project" value="TreeGrafter"/>
</dbReference>
<dbReference type="EMBL" id="QWDE01000001">
    <property type="protein sequence ID" value="RFZ85059.1"/>
    <property type="molecule type" value="Genomic_DNA"/>
</dbReference>
<proteinExistence type="predicted"/>
<keyword evidence="2" id="KW-0863">Zinc-finger</keyword>
<evidence type="ECO:0000256" key="2">
    <source>
        <dbReference type="ARBA" id="ARBA00022771"/>
    </source>
</evidence>
<dbReference type="PANTHER" id="PTHR30313:SF2">
    <property type="entry name" value="DNA PRIMASE"/>
    <property type="match status" value="1"/>
</dbReference>
<sequence length="85" mass="9582">MSAQLNLVETISRYVTLQPGRKALKGKCPFHRDEMSSLMVIPDRDIFKCFGCGAEGGTIEFLMLLENKTRTQVVEDLGRRTFSAQ</sequence>
<dbReference type="SUPFAM" id="SSF57783">
    <property type="entry name" value="Zinc beta-ribbon"/>
    <property type="match status" value="1"/>
</dbReference>
<dbReference type="InterPro" id="IPR036977">
    <property type="entry name" value="DNA_primase_Znf_CHC2"/>
</dbReference>
<keyword evidence="3" id="KW-0862">Zinc</keyword>